<dbReference type="SUPFAM" id="SSF81383">
    <property type="entry name" value="F-box domain"/>
    <property type="match status" value="1"/>
</dbReference>
<dbReference type="Pfam" id="PF00646">
    <property type="entry name" value="F-box"/>
    <property type="match status" value="1"/>
</dbReference>
<reference evidence="2" key="1">
    <citation type="submission" date="2018-03" db="EMBL/GenBank/DDBJ databases">
        <authorList>
            <consortium name="Urmite Genomes"/>
        </authorList>
    </citation>
    <scope>NUCLEOTIDE SEQUENCE [LARGE SCALE GENOMIC DNA]</scope>
    <source>
        <strain evidence="2">IHUMI-S29</strain>
    </source>
</reference>
<dbReference type="Proteomes" id="UP000270547">
    <property type="component" value="Segment"/>
</dbReference>
<evidence type="ECO:0000313" key="2">
    <source>
        <dbReference type="EMBL" id="SPN79318.1"/>
    </source>
</evidence>
<protein>
    <submittedName>
        <fullName evidence="2">F-box domain-containing protein</fullName>
    </submittedName>
</protein>
<name>A0A2R8FEA8_9VIRU</name>
<proteinExistence type="predicted"/>
<organism evidence="2">
    <name type="scientific">Cedratvirus Zaza IHUMI</name>
    <dbReference type="NCBI Taxonomy" id="2126979"/>
    <lineage>
        <taxon>Viruses</taxon>
        <taxon>Pithoviruses</taxon>
    </lineage>
</organism>
<dbReference type="Gene3D" id="1.20.1280.50">
    <property type="match status" value="1"/>
</dbReference>
<dbReference type="InterPro" id="IPR036047">
    <property type="entry name" value="F-box-like_dom_sf"/>
</dbReference>
<evidence type="ECO:0000259" key="1">
    <source>
        <dbReference type="Pfam" id="PF00646"/>
    </source>
</evidence>
<feature type="domain" description="F-box" evidence="1">
    <location>
        <begin position="2"/>
        <end position="43"/>
    </location>
</feature>
<gene>
    <name evidence="2" type="ORF">ZAZAV_266</name>
</gene>
<dbReference type="InterPro" id="IPR001810">
    <property type="entry name" value="F-box_dom"/>
</dbReference>
<dbReference type="EMBL" id="LT994652">
    <property type="protein sequence ID" value="SPN79318.1"/>
    <property type="molecule type" value="Genomic_DNA"/>
</dbReference>
<accession>A0A2R8FEA8</accession>
<sequence>MQDLPIELQEEILFSFSQVTDLARVCSSSRQSRQICSSASFWRAKFRREGLPLLEEGSNFSQWLGIYDRSLKAVQVANAKISSGQEIEIALSRVANVDLVKVLNSDIEDLWEVTQKGGVERYIGWVAVVMQTEITVIHDYYIVLYPQGNKYMYGKIDKQEEITEYGTIRQTLAIPNIKIALSKDDTWFMIYRLVYHGYPF</sequence>